<accession>A0A9W4T8S4</accession>
<proteinExistence type="predicted"/>
<keyword evidence="2" id="KW-1185">Reference proteome</keyword>
<organism evidence="1 2">
    <name type="scientific">Funneliformis geosporum</name>
    <dbReference type="NCBI Taxonomy" id="1117311"/>
    <lineage>
        <taxon>Eukaryota</taxon>
        <taxon>Fungi</taxon>
        <taxon>Fungi incertae sedis</taxon>
        <taxon>Mucoromycota</taxon>
        <taxon>Glomeromycotina</taxon>
        <taxon>Glomeromycetes</taxon>
        <taxon>Glomerales</taxon>
        <taxon>Glomeraceae</taxon>
        <taxon>Funneliformis</taxon>
    </lineage>
</organism>
<evidence type="ECO:0000313" key="1">
    <source>
        <dbReference type="EMBL" id="CAI2197134.1"/>
    </source>
</evidence>
<gene>
    <name evidence="1" type="ORF">FWILDA_LOCUS17925</name>
</gene>
<dbReference type="EMBL" id="CAMKVN010015653">
    <property type="protein sequence ID" value="CAI2197134.1"/>
    <property type="molecule type" value="Genomic_DNA"/>
</dbReference>
<name>A0A9W4T8S4_9GLOM</name>
<protein>
    <submittedName>
        <fullName evidence="1">510_t:CDS:1</fullName>
    </submittedName>
</protein>
<sequence length="45" mass="5115">AAFGKVIIVKRLKESDSTQIQMNTKPLKITRSLRKRSKFAMPEPA</sequence>
<dbReference type="AlphaFoldDB" id="A0A9W4T8S4"/>
<dbReference type="Proteomes" id="UP001153678">
    <property type="component" value="Unassembled WGS sequence"/>
</dbReference>
<evidence type="ECO:0000313" key="2">
    <source>
        <dbReference type="Proteomes" id="UP001153678"/>
    </source>
</evidence>
<feature type="non-terminal residue" evidence="1">
    <location>
        <position position="1"/>
    </location>
</feature>
<reference evidence="1" key="1">
    <citation type="submission" date="2022-08" db="EMBL/GenBank/DDBJ databases">
        <authorList>
            <person name="Kallberg Y."/>
            <person name="Tangrot J."/>
            <person name="Rosling A."/>
        </authorList>
    </citation>
    <scope>NUCLEOTIDE SEQUENCE</scope>
    <source>
        <strain evidence="1">Wild A</strain>
    </source>
</reference>
<comment type="caution">
    <text evidence="1">The sequence shown here is derived from an EMBL/GenBank/DDBJ whole genome shotgun (WGS) entry which is preliminary data.</text>
</comment>